<proteinExistence type="predicted"/>
<accession>A0ACC1KVM4</accession>
<dbReference type="EMBL" id="JANBUN010002164">
    <property type="protein sequence ID" value="KAJ2795450.1"/>
    <property type="molecule type" value="Genomic_DNA"/>
</dbReference>
<reference evidence="1" key="1">
    <citation type="submission" date="2022-07" db="EMBL/GenBank/DDBJ databases">
        <title>Phylogenomic reconstructions and comparative analyses of Kickxellomycotina fungi.</title>
        <authorList>
            <person name="Reynolds N.K."/>
            <person name="Stajich J.E."/>
            <person name="Barry K."/>
            <person name="Grigoriev I.V."/>
            <person name="Crous P."/>
            <person name="Smith M.E."/>
        </authorList>
    </citation>
    <scope>NUCLEOTIDE SEQUENCE</scope>
    <source>
        <strain evidence="1">BCRC 34780</strain>
    </source>
</reference>
<sequence length="134" mass="14329">MGAHPREQRRRHLAPDKGAAPVAFVLPPYSGAVVASLLLLVALAVAPRRSGYALLDPLFAVIPQRAFQFGLAALAVVHAVEAAAMFATCSYLRRRRGVRLDSVVLAQYTASTVVFGVFAAMALRGQLSRRRGSS</sequence>
<name>A0ACC1KVM4_9FUNG</name>
<evidence type="ECO:0000313" key="1">
    <source>
        <dbReference type="EMBL" id="KAJ2795450.1"/>
    </source>
</evidence>
<organism evidence="1 2">
    <name type="scientific">Coemansia helicoidea</name>
    <dbReference type="NCBI Taxonomy" id="1286919"/>
    <lineage>
        <taxon>Eukaryota</taxon>
        <taxon>Fungi</taxon>
        <taxon>Fungi incertae sedis</taxon>
        <taxon>Zoopagomycota</taxon>
        <taxon>Kickxellomycotina</taxon>
        <taxon>Kickxellomycetes</taxon>
        <taxon>Kickxellales</taxon>
        <taxon>Kickxellaceae</taxon>
        <taxon>Coemansia</taxon>
    </lineage>
</organism>
<keyword evidence="2" id="KW-1185">Reference proteome</keyword>
<comment type="caution">
    <text evidence="1">The sequence shown here is derived from an EMBL/GenBank/DDBJ whole genome shotgun (WGS) entry which is preliminary data.</text>
</comment>
<protein>
    <submittedName>
        <fullName evidence="1">Uncharacterized protein</fullName>
    </submittedName>
</protein>
<gene>
    <name evidence="1" type="ORF">H4R21_005107</name>
</gene>
<evidence type="ECO:0000313" key="2">
    <source>
        <dbReference type="Proteomes" id="UP001140087"/>
    </source>
</evidence>
<dbReference type="Proteomes" id="UP001140087">
    <property type="component" value="Unassembled WGS sequence"/>
</dbReference>